<protein>
    <submittedName>
        <fullName evidence="3">M24 family metallopeptidase</fullName>
    </submittedName>
</protein>
<evidence type="ECO:0000313" key="4">
    <source>
        <dbReference type="Proteomes" id="UP001595681"/>
    </source>
</evidence>
<dbReference type="CDD" id="cd01066">
    <property type="entry name" value="APP_MetAP"/>
    <property type="match status" value="1"/>
</dbReference>
<evidence type="ECO:0000259" key="1">
    <source>
        <dbReference type="Pfam" id="PF00557"/>
    </source>
</evidence>
<accession>A0ABV7NLV6</accession>
<dbReference type="RefSeq" id="WP_380798570.1">
    <property type="nucleotide sequence ID" value="NZ_JBHRVU010000005.1"/>
</dbReference>
<dbReference type="PANTHER" id="PTHR46112">
    <property type="entry name" value="AMINOPEPTIDASE"/>
    <property type="match status" value="1"/>
</dbReference>
<reference evidence="4" key="1">
    <citation type="journal article" date="2019" name="Int. J. Syst. Evol. Microbiol.">
        <title>The Global Catalogue of Microorganisms (GCM) 10K type strain sequencing project: providing services to taxonomists for standard genome sequencing and annotation.</title>
        <authorList>
            <consortium name="The Broad Institute Genomics Platform"/>
            <consortium name="The Broad Institute Genome Sequencing Center for Infectious Disease"/>
            <person name="Wu L."/>
            <person name="Ma J."/>
        </authorList>
    </citation>
    <scope>NUCLEOTIDE SEQUENCE [LARGE SCALE GENOMIC DNA]</scope>
    <source>
        <strain evidence="4">CCM 7491</strain>
    </source>
</reference>
<name>A0ABV7NLV6_9SPHN</name>
<feature type="domain" description="Peptidase M24" evidence="1">
    <location>
        <begin position="196"/>
        <end position="395"/>
    </location>
</feature>
<gene>
    <name evidence="3" type="ORF">ACFOKF_21370</name>
</gene>
<dbReference type="SUPFAM" id="SSF55920">
    <property type="entry name" value="Creatinase/aminopeptidase"/>
    <property type="match status" value="1"/>
</dbReference>
<evidence type="ECO:0000313" key="3">
    <source>
        <dbReference type="EMBL" id="MFC3443713.1"/>
    </source>
</evidence>
<dbReference type="SUPFAM" id="SSF53092">
    <property type="entry name" value="Creatinase/prolidase N-terminal domain"/>
    <property type="match status" value="1"/>
</dbReference>
<dbReference type="InterPro" id="IPR036005">
    <property type="entry name" value="Creatinase/aminopeptidase-like"/>
</dbReference>
<organism evidence="3 4">
    <name type="scientific">Sphingobium rhizovicinum</name>
    <dbReference type="NCBI Taxonomy" id="432308"/>
    <lineage>
        <taxon>Bacteria</taxon>
        <taxon>Pseudomonadati</taxon>
        <taxon>Pseudomonadota</taxon>
        <taxon>Alphaproteobacteria</taxon>
        <taxon>Sphingomonadales</taxon>
        <taxon>Sphingomonadaceae</taxon>
        <taxon>Sphingobium</taxon>
    </lineage>
</organism>
<proteinExistence type="predicted"/>
<dbReference type="PANTHER" id="PTHR46112:SF8">
    <property type="entry name" value="CYTOPLASMIC PEPTIDASE PEPQ-RELATED"/>
    <property type="match status" value="1"/>
</dbReference>
<evidence type="ECO:0000259" key="2">
    <source>
        <dbReference type="Pfam" id="PF01321"/>
    </source>
</evidence>
<dbReference type="Gene3D" id="3.90.230.10">
    <property type="entry name" value="Creatinase/methionine aminopeptidase superfamily"/>
    <property type="match status" value="1"/>
</dbReference>
<dbReference type="EMBL" id="JBHRVU010000005">
    <property type="protein sequence ID" value="MFC3443713.1"/>
    <property type="molecule type" value="Genomic_DNA"/>
</dbReference>
<dbReference type="InterPro" id="IPR000587">
    <property type="entry name" value="Creatinase_N"/>
</dbReference>
<keyword evidence="4" id="KW-1185">Reference proteome</keyword>
<comment type="caution">
    <text evidence="3">The sequence shown here is derived from an EMBL/GenBank/DDBJ whole genome shotgun (WGS) entry which is preliminary data.</text>
</comment>
<feature type="domain" description="Creatinase N-terminal" evidence="2">
    <location>
        <begin position="11"/>
        <end position="70"/>
    </location>
</feature>
<dbReference type="InterPro" id="IPR029149">
    <property type="entry name" value="Creatin/AminoP/Spt16_N"/>
</dbReference>
<dbReference type="InterPro" id="IPR050659">
    <property type="entry name" value="Peptidase_M24B"/>
</dbReference>
<dbReference type="InterPro" id="IPR000994">
    <property type="entry name" value="Pept_M24"/>
</dbReference>
<sequence>MSLPTPLMNRDRAETVMAAAGVSAFVLTDPINIYHATGFWPQTVAMGQLGTALAVVPVDRNSPAILITSQFIHYFFDMDAVDADGPLRIFLYTAPGSEPEGAAAPPSFFRSAPGGAPDPFERATRASTLDLLERAPAYSGQRSALGDALAAIAPGSLIAADGPLPQSLLGDNFVWRAAEPLLRRVRMIKSAHEIALMRHAARNNAEAARASVLSMREGDSYEELRLAFHAETGRRGGVPLFLSVDNIAYRQRDGLIREGRAFQVDAVSHYGFYHGDYGRTVCVGEPGQALKDAMEAAQIANDAVARTLRPGIRYSDVMAAGRGAIAAAGFDMATPSSPHSVGLFHTDEAYADDALHFVKADHLIEQDMILSVDCPIMQTDMGGTVHLEDLWLITQDGCEPLNDTAHPFIRI</sequence>
<dbReference type="Pfam" id="PF00557">
    <property type="entry name" value="Peptidase_M24"/>
    <property type="match status" value="1"/>
</dbReference>
<dbReference type="Pfam" id="PF01321">
    <property type="entry name" value="Creatinase_N"/>
    <property type="match status" value="1"/>
</dbReference>
<dbReference type="Proteomes" id="UP001595681">
    <property type="component" value="Unassembled WGS sequence"/>
</dbReference>